<dbReference type="GO" id="GO:0005524">
    <property type="term" value="F:ATP binding"/>
    <property type="evidence" value="ECO:0007669"/>
    <property type="project" value="UniProtKB-KW"/>
</dbReference>
<keyword evidence="11" id="KW-1185">Reference proteome</keyword>
<dbReference type="PANTHER" id="PTHR24221">
    <property type="entry name" value="ATP-BINDING CASSETTE SUB-FAMILY B"/>
    <property type="match status" value="1"/>
</dbReference>
<keyword evidence="6 7" id="KW-0472">Membrane</keyword>
<dbReference type="InterPro" id="IPR039421">
    <property type="entry name" value="Type_1_exporter"/>
</dbReference>
<proteinExistence type="predicted"/>
<dbReference type="Proteomes" id="UP001058533">
    <property type="component" value="Chromosome"/>
</dbReference>
<feature type="transmembrane region" description="Helical" evidence="7">
    <location>
        <begin position="147"/>
        <end position="167"/>
    </location>
</feature>
<dbReference type="Gene3D" id="1.20.1560.10">
    <property type="entry name" value="ABC transporter type 1, transmembrane domain"/>
    <property type="match status" value="1"/>
</dbReference>
<evidence type="ECO:0000256" key="1">
    <source>
        <dbReference type="ARBA" id="ARBA00004651"/>
    </source>
</evidence>
<feature type="domain" description="ABC transmembrane type-1" evidence="9">
    <location>
        <begin position="21"/>
        <end position="315"/>
    </location>
</feature>
<dbReference type="InterPro" id="IPR036640">
    <property type="entry name" value="ABC1_TM_sf"/>
</dbReference>
<feature type="transmembrane region" description="Helical" evidence="7">
    <location>
        <begin position="65"/>
        <end position="86"/>
    </location>
</feature>
<dbReference type="Gene3D" id="3.40.50.300">
    <property type="entry name" value="P-loop containing nucleotide triphosphate hydrolases"/>
    <property type="match status" value="1"/>
</dbReference>
<dbReference type="RefSeq" id="WP_256506201.1">
    <property type="nucleotide sequence ID" value="NZ_CP101740.1"/>
</dbReference>
<evidence type="ECO:0000256" key="5">
    <source>
        <dbReference type="ARBA" id="ARBA00022989"/>
    </source>
</evidence>
<comment type="subcellular location">
    <subcellularLocation>
        <location evidence="1">Cell membrane</location>
        <topology evidence="1">Multi-pass membrane protein</topology>
    </subcellularLocation>
</comment>
<name>A0ABY5L947_9SPHN</name>
<feature type="transmembrane region" description="Helical" evidence="7">
    <location>
        <begin position="20"/>
        <end position="45"/>
    </location>
</feature>
<keyword evidence="3" id="KW-0547">Nucleotide-binding</keyword>
<feature type="transmembrane region" description="Helical" evidence="7">
    <location>
        <begin position="173"/>
        <end position="193"/>
    </location>
</feature>
<dbReference type="InterPro" id="IPR003439">
    <property type="entry name" value="ABC_transporter-like_ATP-bd"/>
</dbReference>
<dbReference type="Pfam" id="PF00664">
    <property type="entry name" value="ABC_membrane"/>
    <property type="match status" value="1"/>
</dbReference>
<dbReference type="InterPro" id="IPR017871">
    <property type="entry name" value="ABC_transporter-like_CS"/>
</dbReference>
<evidence type="ECO:0000259" key="9">
    <source>
        <dbReference type="PROSITE" id="PS50929"/>
    </source>
</evidence>
<dbReference type="Pfam" id="PF00005">
    <property type="entry name" value="ABC_tran"/>
    <property type="match status" value="1"/>
</dbReference>
<dbReference type="InterPro" id="IPR003593">
    <property type="entry name" value="AAA+_ATPase"/>
</dbReference>
<dbReference type="InterPro" id="IPR011527">
    <property type="entry name" value="ABC1_TM_dom"/>
</dbReference>
<dbReference type="SMART" id="SM00382">
    <property type="entry name" value="AAA"/>
    <property type="match status" value="1"/>
</dbReference>
<evidence type="ECO:0000256" key="2">
    <source>
        <dbReference type="ARBA" id="ARBA00022692"/>
    </source>
</evidence>
<keyword evidence="5 7" id="KW-1133">Transmembrane helix</keyword>
<evidence type="ECO:0000256" key="3">
    <source>
        <dbReference type="ARBA" id="ARBA00022741"/>
    </source>
</evidence>
<feature type="domain" description="ABC transporter" evidence="8">
    <location>
        <begin position="350"/>
        <end position="575"/>
    </location>
</feature>
<dbReference type="InterPro" id="IPR027417">
    <property type="entry name" value="P-loop_NTPase"/>
</dbReference>
<gene>
    <name evidence="10" type="ORF">NMP03_14580</name>
</gene>
<keyword evidence="4 10" id="KW-0067">ATP-binding</keyword>
<accession>A0ABY5L947</accession>
<dbReference type="PROSITE" id="PS50929">
    <property type="entry name" value="ABC_TM1F"/>
    <property type="match status" value="1"/>
</dbReference>
<dbReference type="SUPFAM" id="SSF90123">
    <property type="entry name" value="ABC transporter transmembrane region"/>
    <property type="match status" value="1"/>
</dbReference>
<dbReference type="PROSITE" id="PS50893">
    <property type="entry name" value="ABC_TRANSPORTER_2"/>
    <property type="match status" value="1"/>
</dbReference>
<protein>
    <submittedName>
        <fullName evidence="10">ABC transporter ATP-binding protein/permease</fullName>
    </submittedName>
</protein>
<keyword evidence="2 7" id="KW-0812">Transmembrane</keyword>
<evidence type="ECO:0000313" key="11">
    <source>
        <dbReference type="Proteomes" id="UP001058533"/>
    </source>
</evidence>
<dbReference type="PROSITE" id="PS00211">
    <property type="entry name" value="ABC_TRANSPORTER_1"/>
    <property type="match status" value="1"/>
</dbReference>
<sequence length="575" mass="62734">MIRDFLVVSRFLWRTTHGQIAWVILLSLITAATEGVSIMMLIPIVAIASPDSSARAGDIPLIGDLLVRLSTSLPILLAIFVLLVAFQSLLNYAKNVFALTLMQIASDRLKHDLFKAVSAARWDVIAKRRLSDINQALISGIPRCMTAANAALMLMQGMLLIGIYIVVAALLSWQMALFAAMVGGGLLAVMYPIRRRASRFGQDLTGLFEQQSHTTLEFLNGIRLAKTFLAEGRFVRSFDRHLVEIRTNTLRFFTTNAVGTLIFQLGVAVIAALFVYLAMVHFALGLGEVAVLLLIFARLTPRFNALQEQSQSFLSNAPAYGHYTDMLRYFASGREADVGASEPPRLTRMIELRDLTMQFDADAPPSLNRINVQIEAGRVTALVGASGSGKSTLADIVTGLITPTSGQLLIDDVAIDQSNRRAWRSRVATVPQDALLFNATLRENLALGRPGASEADLWQALERAQIADFIRALPDALDTQVGDRGTRFSGGERQRVALARALLSRPEILILDEATSALDIDNQQRVAAAIAGLRDGRLTILLIAHQPMITNIADVRIMLEHGMVVTGTDSLLPDG</sequence>
<reference evidence="10" key="1">
    <citation type="submission" date="2022-07" db="EMBL/GenBank/DDBJ databases">
        <title>Sphingomonas sp. nov., a novel bacterium isolated from the north slope of the Mount Everest.</title>
        <authorList>
            <person name="Cui X."/>
            <person name="Liu Y."/>
        </authorList>
    </citation>
    <scope>NUCLEOTIDE SEQUENCE</scope>
    <source>
        <strain evidence="10">S5-59</strain>
    </source>
</reference>
<evidence type="ECO:0000259" key="8">
    <source>
        <dbReference type="PROSITE" id="PS50893"/>
    </source>
</evidence>
<feature type="transmembrane region" description="Helical" evidence="7">
    <location>
        <begin position="250"/>
        <end position="276"/>
    </location>
</feature>
<evidence type="ECO:0000256" key="6">
    <source>
        <dbReference type="ARBA" id="ARBA00023136"/>
    </source>
</evidence>
<evidence type="ECO:0000256" key="4">
    <source>
        <dbReference type="ARBA" id="ARBA00022840"/>
    </source>
</evidence>
<dbReference type="PANTHER" id="PTHR24221:SF654">
    <property type="entry name" value="ATP-BINDING CASSETTE SUB-FAMILY B MEMBER 6"/>
    <property type="match status" value="1"/>
</dbReference>
<evidence type="ECO:0000256" key="7">
    <source>
        <dbReference type="SAM" id="Phobius"/>
    </source>
</evidence>
<evidence type="ECO:0000313" key="10">
    <source>
        <dbReference type="EMBL" id="UUL82382.1"/>
    </source>
</evidence>
<dbReference type="EMBL" id="CP101740">
    <property type="protein sequence ID" value="UUL82382.1"/>
    <property type="molecule type" value="Genomic_DNA"/>
</dbReference>
<dbReference type="SUPFAM" id="SSF52540">
    <property type="entry name" value="P-loop containing nucleoside triphosphate hydrolases"/>
    <property type="match status" value="1"/>
</dbReference>
<organism evidence="10 11">
    <name type="scientific">Sphingomonas qomolangmaensis</name>
    <dbReference type="NCBI Taxonomy" id="2918765"/>
    <lineage>
        <taxon>Bacteria</taxon>
        <taxon>Pseudomonadati</taxon>
        <taxon>Pseudomonadota</taxon>
        <taxon>Alphaproteobacteria</taxon>
        <taxon>Sphingomonadales</taxon>
        <taxon>Sphingomonadaceae</taxon>
        <taxon>Sphingomonas</taxon>
    </lineage>
</organism>